<dbReference type="SUPFAM" id="SSF54373">
    <property type="entry name" value="FAD-linked reductases, C-terminal domain"/>
    <property type="match status" value="1"/>
</dbReference>
<gene>
    <name evidence="6" type="ORF">C7K25_07330</name>
</gene>
<evidence type="ECO:0000256" key="1">
    <source>
        <dbReference type="ARBA" id="ARBA00001974"/>
    </source>
</evidence>
<keyword evidence="7" id="KW-1185">Reference proteome</keyword>
<evidence type="ECO:0000259" key="5">
    <source>
        <dbReference type="Pfam" id="PF01266"/>
    </source>
</evidence>
<evidence type="ECO:0000256" key="3">
    <source>
        <dbReference type="ARBA" id="ARBA00022827"/>
    </source>
</evidence>
<dbReference type="InterPro" id="IPR006076">
    <property type="entry name" value="FAD-dep_OxRdtase"/>
</dbReference>
<keyword evidence="4" id="KW-0560">Oxidoreductase</keyword>
<dbReference type="Proteomes" id="UP001170379">
    <property type="component" value="Unassembled WGS sequence"/>
</dbReference>
<accession>A0ABT7C7M5</accession>
<dbReference type="EMBL" id="PXVD01000010">
    <property type="protein sequence ID" value="MDJ1371179.1"/>
    <property type="molecule type" value="Genomic_DNA"/>
</dbReference>
<dbReference type="PANTHER" id="PTHR10961">
    <property type="entry name" value="PEROXISOMAL SARCOSINE OXIDASE"/>
    <property type="match status" value="1"/>
</dbReference>
<dbReference type="InterPro" id="IPR036188">
    <property type="entry name" value="FAD/NAD-bd_sf"/>
</dbReference>
<evidence type="ECO:0000256" key="4">
    <source>
        <dbReference type="ARBA" id="ARBA00023002"/>
    </source>
</evidence>
<evidence type="ECO:0000313" key="6">
    <source>
        <dbReference type="EMBL" id="MDJ1371179.1"/>
    </source>
</evidence>
<organism evidence="6 7">
    <name type="scientific">Gulosibacter molinativorax</name>
    <dbReference type="NCBI Taxonomy" id="256821"/>
    <lineage>
        <taxon>Bacteria</taxon>
        <taxon>Bacillati</taxon>
        <taxon>Actinomycetota</taxon>
        <taxon>Actinomycetes</taxon>
        <taxon>Micrococcales</taxon>
        <taxon>Microbacteriaceae</taxon>
        <taxon>Gulosibacter</taxon>
    </lineage>
</organism>
<reference evidence="6" key="2">
    <citation type="journal article" date="2022" name="Sci. Rep.">
        <title>In silico prediction of the enzymes involved in the degradation of the herbicide molinate by Gulosibacter molinativorax ON4T.</title>
        <authorList>
            <person name="Lopes A.R."/>
            <person name="Bunin E."/>
            <person name="Viana A.T."/>
            <person name="Froufe H."/>
            <person name="Munoz-Merida A."/>
            <person name="Pinho D."/>
            <person name="Figueiredo J."/>
            <person name="Barroso C."/>
            <person name="Vaz-Moreira I."/>
            <person name="Bellanger X."/>
            <person name="Egas C."/>
            <person name="Nunes O.C."/>
        </authorList>
    </citation>
    <scope>NUCLEOTIDE SEQUENCE</scope>
    <source>
        <strain evidence="6">ON4</strain>
    </source>
</reference>
<comment type="caution">
    <text evidence="6">The sequence shown here is derived from an EMBL/GenBank/DDBJ whole genome shotgun (WGS) entry which is preliminary data.</text>
</comment>
<proteinExistence type="predicted"/>
<protein>
    <submittedName>
        <fullName evidence="6">FAD-dependent oxidoreductase</fullName>
    </submittedName>
</protein>
<comment type="cofactor">
    <cofactor evidence="1">
        <name>FAD</name>
        <dbReference type="ChEBI" id="CHEBI:57692"/>
    </cofactor>
</comment>
<dbReference type="Pfam" id="PF01266">
    <property type="entry name" value="DAO"/>
    <property type="match status" value="1"/>
</dbReference>
<dbReference type="PANTHER" id="PTHR10961:SF7">
    <property type="entry name" value="FAD DEPENDENT OXIDOREDUCTASE DOMAIN-CONTAINING PROTEIN"/>
    <property type="match status" value="1"/>
</dbReference>
<name>A0ABT7C7M5_9MICO</name>
<feature type="domain" description="FAD dependent oxidoreductase" evidence="5">
    <location>
        <begin position="22"/>
        <end position="377"/>
    </location>
</feature>
<keyword evidence="2" id="KW-0285">Flavoprotein</keyword>
<dbReference type="Gene3D" id="3.50.50.60">
    <property type="entry name" value="FAD/NAD(P)-binding domain"/>
    <property type="match status" value="1"/>
</dbReference>
<sequence length="395" mass="42623">MTERVEPPSPSREGITVESSKYVVIGAGLVGSATAWHLASAGQEVTLLERDVPASNHGSSHGSSRIFRFAYPDETYANLAKVAAPLWSHLERESGQSLLQQVGGVDFGTERNPRQLAAVLDRVGVEHRIIEIDEARERWPQYALDTEVLWQPTAGVVNPAKAVDAMVGLAAKAGAQALTGWQVASVTPASTTGYVVTSSRGEQIHAAEVVVAAGSWLPHILPRLPLPKGFLDALPTFEVRQEQTFHFPYEKPREDADWPTHIHIFKEITTTRMVYALPGGEGVENRALKVALFNGGKVLPSAAQQDGIVDAANRDWVTRYVERHVPGVVPEPFAESTCLFTNTPTEDFVIERVDGITLVSACSGHGAKFAPLTGLLASGITTGNGTVPDAFRVQR</sequence>
<dbReference type="InterPro" id="IPR045170">
    <property type="entry name" value="MTOX"/>
</dbReference>
<dbReference type="Gene3D" id="3.30.9.10">
    <property type="entry name" value="D-Amino Acid Oxidase, subunit A, domain 2"/>
    <property type="match status" value="1"/>
</dbReference>
<dbReference type="SUPFAM" id="SSF51905">
    <property type="entry name" value="FAD/NAD(P)-binding domain"/>
    <property type="match status" value="1"/>
</dbReference>
<evidence type="ECO:0000313" key="7">
    <source>
        <dbReference type="Proteomes" id="UP001170379"/>
    </source>
</evidence>
<reference evidence="6" key="1">
    <citation type="submission" date="2018-03" db="EMBL/GenBank/DDBJ databases">
        <authorList>
            <person name="Nunes O.C."/>
            <person name="Lopes A.R."/>
            <person name="Froufe H."/>
            <person name="Munoz-Merida A."/>
            <person name="Barroso C."/>
            <person name="Egas C."/>
        </authorList>
    </citation>
    <scope>NUCLEOTIDE SEQUENCE</scope>
    <source>
        <strain evidence="6">ON4</strain>
    </source>
</reference>
<keyword evidence="3" id="KW-0274">FAD</keyword>
<evidence type="ECO:0000256" key="2">
    <source>
        <dbReference type="ARBA" id="ARBA00022630"/>
    </source>
</evidence>